<dbReference type="Gene3D" id="3.90.550.10">
    <property type="entry name" value="Spore Coat Polysaccharide Biosynthesis Protein SpsA, Chain A"/>
    <property type="match status" value="1"/>
</dbReference>
<evidence type="ECO:0000259" key="4">
    <source>
        <dbReference type="Pfam" id="PF00535"/>
    </source>
</evidence>
<evidence type="ECO:0000256" key="1">
    <source>
        <dbReference type="ARBA" id="ARBA00006739"/>
    </source>
</evidence>
<dbReference type="GO" id="GO:0016757">
    <property type="term" value="F:glycosyltransferase activity"/>
    <property type="evidence" value="ECO:0007669"/>
    <property type="project" value="UniProtKB-KW"/>
</dbReference>
<comment type="caution">
    <text evidence="5">The sequence shown here is derived from an EMBL/GenBank/DDBJ whole genome shotgun (WGS) entry which is preliminary data.</text>
</comment>
<dbReference type="EMBL" id="JASNVH010000008">
    <property type="protein sequence ID" value="MDK4307104.1"/>
    <property type="molecule type" value="Genomic_DNA"/>
</dbReference>
<keyword evidence="2 5" id="KW-0328">Glycosyltransferase</keyword>
<proteinExistence type="inferred from homology"/>
<accession>A0AAP4BPS5</accession>
<dbReference type="RefSeq" id="WP_126856236.1">
    <property type="nucleotide sequence ID" value="NZ_JASNVH010000008.1"/>
</dbReference>
<dbReference type="SUPFAM" id="SSF53448">
    <property type="entry name" value="Nucleotide-diphospho-sugar transferases"/>
    <property type="match status" value="1"/>
</dbReference>
<evidence type="ECO:0000256" key="3">
    <source>
        <dbReference type="ARBA" id="ARBA00022679"/>
    </source>
</evidence>
<sequence>MPIEPNEPNAPNEPSAPRLQTDLSVIMSVYHRDQPDALRACLDSLLHQTRPAEEILVTVDGPVGQELDAVLAEYADRITLFRLPANCGAAIARQRSLDEVTTTYTAVMDADDVCLPHRFEFQLAALAEDNLDLVGAAMYEFDGDGDGEPEELIVARRPGTPTEEIAKKVKTVTPFNHPTVIMRTELARAVGGYRPVALLEDYDFLARMLAHGAKAANLVEPLLYFRVNDAMFQRRLHKKAFVSEWRLQRNLVSYGLISWPRAVFNFFARNTFRVLPPPLLRFAYRVLFRSEAGAGNS</sequence>
<evidence type="ECO:0000313" key="6">
    <source>
        <dbReference type="Proteomes" id="UP001224412"/>
    </source>
</evidence>
<dbReference type="InterPro" id="IPR029044">
    <property type="entry name" value="Nucleotide-diphossugar_trans"/>
</dbReference>
<protein>
    <submittedName>
        <fullName evidence="5">Glycosyltransferase</fullName>
        <ecNumber evidence="5">2.4.-.-</ecNumber>
    </submittedName>
</protein>
<dbReference type="PANTHER" id="PTHR43685">
    <property type="entry name" value="GLYCOSYLTRANSFERASE"/>
    <property type="match status" value="1"/>
</dbReference>
<evidence type="ECO:0000256" key="2">
    <source>
        <dbReference type="ARBA" id="ARBA00022676"/>
    </source>
</evidence>
<keyword evidence="3 5" id="KW-0808">Transferase</keyword>
<organism evidence="5 6">
    <name type="scientific">Corynebacterium pseudodiphtheriticum</name>
    <dbReference type="NCBI Taxonomy" id="37637"/>
    <lineage>
        <taxon>Bacteria</taxon>
        <taxon>Bacillati</taxon>
        <taxon>Actinomycetota</taxon>
        <taxon>Actinomycetes</taxon>
        <taxon>Mycobacteriales</taxon>
        <taxon>Corynebacteriaceae</taxon>
        <taxon>Corynebacterium</taxon>
    </lineage>
</organism>
<comment type="similarity">
    <text evidence="1">Belongs to the glycosyltransferase 2 family.</text>
</comment>
<reference evidence="5" key="1">
    <citation type="submission" date="2023-05" db="EMBL/GenBank/DDBJ databases">
        <title>Metabolic capabilities are highly conserved among human nasal-associated Corynebacterium species in pangenomic analyses.</title>
        <authorList>
            <person name="Tran T.H."/>
            <person name="Roberts A.Q."/>
            <person name="Escapa I.F."/>
            <person name="Gao W."/>
            <person name="Conlan S."/>
            <person name="Kong H."/>
            <person name="Segre J.A."/>
            <person name="Kelly M.S."/>
            <person name="Lemon K.P."/>
        </authorList>
    </citation>
    <scope>NUCLEOTIDE SEQUENCE</scope>
    <source>
        <strain evidence="5">KPL2773</strain>
    </source>
</reference>
<dbReference type="InterPro" id="IPR001173">
    <property type="entry name" value="Glyco_trans_2-like"/>
</dbReference>
<name>A0AAP4BPS5_9CORY</name>
<dbReference type="Pfam" id="PF00535">
    <property type="entry name" value="Glycos_transf_2"/>
    <property type="match status" value="1"/>
</dbReference>
<dbReference type="AlphaFoldDB" id="A0AAP4BPS5"/>
<dbReference type="Proteomes" id="UP001224412">
    <property type="component" value="Unassembled WGS sequence"/>
</dbReference>
<dbReference type="EC" id="2.4.-.-" evidence="5"/>
<feature type="domain" description="Glycosyltransferase 2-like" evidence="4">
    <location>
        <begin position="24"/>
        <end position="183"/>
    </location>
</feature>
<dbReference type="InterPro" id="IPR050834">
    <property type="entry name" value="Glycosyltransf_2"/>
</dbReference>
<evidence type="ECO:0000313" key="5">
    <source>
        <dbReference type="EMBL" id="MDK4307104.1"/>
    </source>
</evidence>
<dbReference type="PANTHER" id="PTHR43685:SF5">
    <property type="entry name" value="GLYCOSYLTRANSFERASE EPSE-RELATED"/>
    <property type="match status" value="1"/>
</dbReference>
<gene>
    <name evidence="5" type="ORF">QPX42_06055</name>
</gene>